<reference evidence="1 2" key="1">
    <citation type="submission" date="2024-10" db="EMBL/GenBank/DDBJ databases">
        <title>The Natural Products Discovery Center: Release of the First 8490 Sequenced Strains for Exploring Actinobacteria Biosynthetic Diversity.</title>
        <authorList>
            <person name="Kalkreuter E."/>
            <person name="Kautsar S.A."/>
            <person name="Yang D."/>
            <person name="Bader C.D."/>
            <person name="Teijaro C.N."/>
            <person name="Fluegel L."/>
            <person name="Davis C.M."/>
            <person name="Simpson J.R."/>
            <person name="Lauterbach L."/>
            <person name="Steele A.D."/>
            <person name="Gui C."/>
            <person name="Meng S."/>
            <person name="Li G."/>
            <person name="Viehrig K."/>
            <person name="Ye F."/>
            <person name="Su P."/>
            <person name="Kiefer A.F."/>
            <person name="Nichols A."/>
            <person name="Cepeda A.J."/>
            <person name="Yan W."/>
            <person name="Fan B."/>
            <person name="Jiang Y."/>
            <person name="Adhikari A."/>
            <person name="Zheng C.-J."/>
            <person name="Schuster L."/>
            <person name="Cowan T.M."/>
            <person name="Smanski M.J."/>
            <person name="Chevrette M.G."/>
            <person name="De Carvalho L.P.S."/>
            <person name="Shen B."/>
        </authorList>
    </citation>
    <scope>NUCLEOTIDE SEQUENCE [LARGE SCALE GENOMIC DNA]</scope>
    <source>
        <strain evidence="1 2">NPDC020327</strain>
    </source>
</reference>
<dbReference type="Proteomes" id="UP001611548">
    <property type="component" value="Unassembled WGS sequence"/>
</dbReference>
<name>A0ABW7UYY5_9ACTN</name>
<organism evidence="1 2">
    <name type="scientific">Streptomyces pathocidini</name>
    <dbReference type="NCBI Taxonomy" id="1650571"/>
    <lineage>
        <taxon>Bacteria</taxon>
        <taxon>Bacillati</taxon>
        <taxon>Actinomycetota</taxon>
        <taxon>Actinomycetes</taxon>
        <taxon>Kitasatosporales</taxon>
        <taxon>Streptomycetaceae</taxon>
        <taxon>Streptomyces</taxon>
    </lineage>
</organism>
<comment type="caution">
    <text evidence="1">The sequence shown here is derived from an EMBL/GenBank/DDBJ whole genome shotgun (WGS) entry which is preliminary data.</text>
</comment>
<keyword evidence="2" id="KW-1185">Reference proteome</keyword>
<dbReference type="SUPFAM" id="SSF53474">
    <property type="entry name" value="alpha/beta-Hydrolases"/>
    <property type="match status" value="1"/>
</dbReference>
<dbReference type="InterPro" id="IPR029058">
    <property type="entry name" value="AB_hydrolase_fold"/>
</dbReference>
<accession>A0ABW7UYY5</accession>
<evidence type="ECO:0000313" key="1">
    <source>
        <dbReference type="EMBL" id="MFI1967065.1"/>
    </source>
</evidence>
<dbReference type="RefSeq" id="WP_055473891.1">
    <property type="nucleotide sequence ID" value="NZ_JBIRWE010000013.1"/>
</dbReference>
<proteinExistence type="predicted"/>
<protein>
    <submittedName>
        <fullName evidence="1">Alpha/beta hydrolase</fullName>
    </submittedName>
</protein>
<sequence length="307" mass="32435">MAQRAVPMRKARLGRAVGATGDGEAVQGVVLLLPGGRVLGTGRPSPLSSATTAATARRLARDGRADGLVAHVVHYRHRGWNGAAAHPVADAHWAADEVIRRYGDVSICLAGTGMGARAALRAGGHPAVNSVLALSPWLPERPVASEPLAAEPLSAEPLSAESLDAESLATRPLDAGPSGSGPAEWWWATHQADGNRAGAEEPVAQLADRRVLIVHGTNDQRTDPELSYRLALRAKKINRDICRFEVHTDGHALAQHRAEVLALSSNFVRGTLFAHPFARPLTDALAAPPPLGLRMPLAAGFGRARRR</sequence>
<dbReference type="Gene3D" id="3.40.50.1820">
    <property type="entry name" value="alpha/beta hydrolase"/>
    <property type="match status" value="1"/>
</dbReference>
<dbReference type="GO" id="GO:0016787">
    <property type="term" value="F:hydrolase activity"/>
    <property type="evidence" value="ECO:0007669"/>
    <property type="project" value="UniProtKB-KW"/>
</dbReference>
<dbReference type="EMBL" id="JBIRWE010000013">
    <property type="protein sequence ID" value="MFI1967065.1"/>
    <property type="molecule type" value="Genomic_DNA"/>
</dbReference>
<evidence type="ECO:0000313" key="2">
    <source>
        <dbReference type="Proteomes" id="UP001611548"/>
    </source>
</evidence>
<gene>
    <name evidence="1" type="ORF">ACH429_23610</name>
</gene>
<keyword evidence="1" id="KW-0378">Hydrolase</keyword>